<evidence type="ECO:0000313" key="2">
    <source>
        <dbReference type="Proteomes" id="UP001139981"/>
    </source>
</evidence>
<dbReference type="Proteomes" id="UP001139981">
    <property type="component" value="Unassembled WGS sequence"/>
</dbReference>
<evidence type="ECO:0000313" key="1">
    <source>
        <dbReference type="EMBL" id="KAJ2899159.1"/>
    </source>
</evidence>
<reference evidence="1" key="1">
    <citation type="submission" date="2022-07" db="EMBL/GenBank/DDBJ databases">
        <title>Phylogenomic reconstructions and comparative analyses of Kickxellomycotina fungi.</title>
        <authorList>
            <person name="Reynolds N.K."/>
            <person name="Stajich J.E."/>
            <person name="Barry K."/>
            <person name="Grigoriev I.V."/>
            <person name="Crous P."/>
            <person name="Smith M.E."/>
        </authorList>
    </citation>
    <scope>NUCLEOTIDE SEQUENCE</scope>
    <source>
        <strain evidence="1">CBS 190363</strain>
    </source>
</reference>
<name>A0ACC1M8E2_9FUNG</name>
<sequence length="180" mass="19233">MDSNKQCLQQGNTAAGAMRPASASTAPHDEFLNLHLEPFLSSSLMDLLDVLVYPAQISPSVPSTPPPTYEHPPPSYPSSDTWSIASFSTLSLSQFSDSASYMSTSDVMSIVTSEIMIEDNSTSSAGIVVASNGSSNPPPLELQNRLLLNLVVYELLTRQSSLSRSPSRASGLTTSSEYLD</sequence>
<comment type="caution">
    <text evidence="1">The sequence shown here is derived from an EMBL/GenBank/DDBJ whole genome shotgun (WGS) entry which is preliminary data.</text>
</comment>
<dbReference type="EMBL" id="JANBVB010000035">
    <property type="protein sequence ID" value="KAJ2899159.1"/>
    <property type="molecule type" value="Genomic_DNA"/>
</dbReference>
<proteinExistence type="predicted"/>
<keyword evidence="2" id="KW-1185">Reference proteome</keyword>
<accession>A0ACC1M8E2</accession>
<protein>
    <submittedName>
        <fullName evidence="1">Uncharacterized protein</fullName>
    </submittedName>
</protein>
<organism evidence="1 2">
    <name type="scientific">Coemansia aciculifera</name>
    <dbReference type="NCBI Taxonomy" id="417176"/>
    <lineage>
        <taxon>Eukaryota</taxon>
        <taxon>Fungi</taxon>
        <taxon>Fungi incertae sedis</taxon>
        <taxon>Zoopagomycota</taxon>
        <taxon>Kickxellomycotina</taxon>
        <taxon>Kickxellomycetes</taxon>
        <taxon>Kickxellales</taxon>
        <taxon>Kickxellaceae</taxon>
        <taxon>Coemansia</taxon>
    </lineage>
</organism>
<gene>
    <name evidence="1" type="ORF">IWW38_001100</name>
</gene>